<evidence type="ECO:0000313" key="17">
    <source>
        <dbReference type="Proteomes" id="UP000053268"/>
    </source>
</evidence>
<dbReference type="InterPro" id="IPR018506">
    <property type="entry name" value="Cyt_B5_heme-BS"/>
</dbReference>
<dbReference type="Proteomes" id="UP000053268">
    <property type="component" value="Unassembled WGS sequence"/>
</dbReference>
<evidence type="ECO:0000256" key="7">
    <source>
        <dbReference type="ARBA" id="ARBA00022848"/>
    </source>
</evidence>
<evidence type="ECO:0000256" key="8">
    <source>
        <dbReference type="ARBA" id="ARBA00022982"/>
    </source>
</evidence>
<dbReference type="SUPFAM" id="SSF55856">
    <property type="entry name" value="Cytochrome b5-like heme/steroid binding domain"/>
    <property type="match status" value="1"/>
</dbReference>
<feature type="domain" description="Cytochrome b5 heme-binding" evidence="15">
    <location>
        <begin position="143"/>
        <end position="219"/>
    </location>
</feature>
<feature type="transmembrane region" description="Helical" evidence="14">
    <location>
        <begin position="252"/>
        <end position="271"/>
    </location>
</feature>
<dbReference type="SMART" id="SM01117">
    <property type="entry name" value="Cyt-b5"/>
    <property type="match status" value="1"/>
</dbReference>
<gene>
    <name evidence="16" type="ORF">RR46_02750</name>
</gene>
<keyword evidence="6" id="KW-0256">Endoplasmic reticulum</keyword>
<dbReference type="EMBL" id="KQ459465">
    <property type="protein sequence ID" value="KPJ00362.1"/>
    <property type="molecule type" value="Genomic_DNA"/>
</dbReference>
<dbReference type="PANTHER" id="PTHR19359:SF150">
    <property type="entry name" value="CYTOCHROME B5"/>
    <property type="match status" value="1"/>
</dbReference>
<evidence type="ECO:0000259" key="15">
    <source>
        <dbReference type="PROSITE" id="PS50255"/>
    </source>
</evidence>
<evidence type="ECO:0000256" key="14">
    <source>
        <dbReference type="RuleBase" id="RU362121"/>
    </source>
</evidence>
<organism evidence="16 17">
    <name type="scientific">Papilio xuthus</name>
    <name type="common">Asian swallowtail butterfly</name>
    <dbReference type="NCBI Taxonomy" id="66420"/>
    <lineage>
        <taxon>Eukaryota</taxon>
        <taxon>Metazoa</taxon>
        <taxon>Ecdysozoa</taxon>
        <taxon>Arthropoda</taxon>
        <taxon>Hexapoda</taxon>
        <taxon>Insecta</taxon>
        <taxon>Pterygota</taxon>
        <taxon>Neoptera</taxon>
        <taxon>Endopterygota</taxon>
        <taxon>Lepidoptera</taxon>
        <taxon>Glossata</taxon>
        <taxon>Ditrysia</taxon>
        <taxon>Papilionoidea</taxon>
        <taxon>Papilionidae</taxon>
        <taxon>Papilioninae</taxon>
        <taxon>Papilio</taxon>
    </lineage>
</organism>
<dbReference type="InterPro" id="IPR001199">
    <property type="entry name" value="Cyt_B5-like_heme/steroid-bd"/>
</dbReference>
<accession>A0A194Q492</accession>
<dbReference type="GO" id="GO:0005789">
    <property type="term" value="C:endoplasmic reticulum membrane"/>
    <property type="evidence" value="ECO:0007669"/>
    <property type="project" value="UniProtKB-SubCell"/>
</dbReference>
<dbReference type="PRINTS" id="PR00363">
    <property type="entry name" value="CYTOCHROMEB5"/>
</dbReference>
<keyword evidence="9 14" id="KW-0408">Iron</keyword>
<evidence type="ECO:0000256" key="1">
    <source>
        <dbReference type="ARBA" id="ARBA00004131"/>
    </source>
</evidence>
<evidence type="ECO:0000256" key="11">
    <source>
        <dbReference type="ARBA" id="ARBA00037877"/>
    </source>
</evidence>
<evidence type="ECO:0000256" key="13">
    <source>
        <dbReference type="ARBA" id="ARBA00039806"/>
    </source>
</evidence>
<keyword evidence="8" id="KW-0249">Electron transport</keyword>
<sequence>MSYTTQIPSNVVTEASLAEAEVDAKVNGSGGGSLLNRDLLKKFWVIDGDPRSTTPRGRLSQLSTTHCIQTTTAVYQVQIRIHPVNNSSGFVITEGRCKIGGATATYSCKTLNGTMQQNARGARVCTRHKVSSVGAPARCTMAPVRFTRKEIALRNSEDDAVVIIDNVVCDLTRFLLDHPGGVEPLMELAGKDASDAFHEVGHSEYARDWMMTFAIGEVVEEERRAVLPWPPSVIDEQAEQREQGGPAGGSTWTTPLLLALVIALLSVYSYLWPQEP</sequence>
<keyword evidence="2" id="KW-0813">Transport</keyword>
<keyword evidence="14" id="KW-1133">Transmembrane helix</keyword>
<reference evidence="16 17" key="1">
    <citation type="journal article" date="2015" name="Nat. Commun.">
        <title>Outbred genome sequencing and CRISPR/Cas9 gene editing in butterflies.</title>
        <authorList>
            <person name="Li X."/>
            <person name="Fan D."/>
            <person name="Zhang W."/>
            <person name="Liu G."/>
            <person name="Zhang L."/>
            <person name="Zhao L."/>
            <person name="Fang X."/>
            <person name="Chen L."/>
            <person name="Dong Y."/>
            <person name="Chen Y."/>
            <person name="Ding Y."/>
            <person name="Zhao R."/>
            <person name="Feng M."/>
            <person name="Zhu Y."/>
            <person name="Feng Y."/>
            <person name="Jiang X."/>
            <person name="Zhu D."/>
            <person name="Xiang H."/>
            <person name="Feng X."/>
            <person name="Li S."/>
            <person name="Wang J."/>
            <person name="Zhang G."/>
            <person name="Kronforst M.R."/>
            <person name="Wang W."/>
        </authorList>
    </citation>
    <scope>NUCLEOTIDE SEQUENCE [LARGE SCALE GENOMIC DNA]</scope>
    <source>
        <strain evidence="16">Ya'a_city_454_Px</strain>
        <tissue evidence="16">Whole body</tissue>
    </source>
</reference>
<evidence type="ECO:0000256" key="4">
    <source>
        <dbReference type="ARBA" id="ARBA00022692"/>
    </source>
</evidence>
<dbReference type="InterPro" id="IPR036400">
    <property type="entry name" value="Cyt_B5-like_heme/steroid_sf"/>
</dbReference>
<dbReference type="PROSITE" id="PS00191">
    <property type="entry name" value="CYTOCHROME_B5_1"/>
    <property type="match status" value="1"/>
</dbReference>
<evidence type="ECO:0000256" key="5">
    <source>
        <dbReference type="ARBA" id="ARBA00022723"/>
    </source>
</evidence>
<keyword evidence="3 14" id="KW-0349">Heme</keyword>
<evidence type="ECO:0000256" key="2">
    <source>
        <dbReference type="ARBA" id="ARBA00022448"/>
    </source>
</evidence>
<dbReference type="PANTHER" id="PTHR19359">
    <property type="entry name" value="CYTOCHROME B5"/>
    <property type="match status" value="1"/>
</dbReference>
<evidence type="ECO:0000313" key="16">
    <source>
        <dbReference type="EMBL" id="KPJ00362.1"/>
    </source>
</evidence>
<evidence type="ECO:0000256" key="9">
    <source>
        <dbReference type="ARBA" id="ARBA00023004"/>
    </source>
</evidence>
<protein>
    <recommendedName>
        <fullName evidence="13">Cytochrome b5</fullName>
    </recommendedName>
</protein>
<name>A0A194Q492_PAPXU</name>
<dbReference type="GO" id="GO:0046872">
    <property type="term" value="F:metal ion binding"/>
    <property type="evidence" value="ECO:0007669"/>
    <property type="project" value="UniProtKB-UniRule"/>
</dbReference>
<dbReference type="InterPro" id="IPR050668">
    <property type="entry name" value="Cytochrome_b5"/>
</dbReference>
<proteinExistence type="inferred from homology"/>
<dbReference type="GO" id="GO:0020037">
    <property type="term" value="F:heme binding"/>
    <property type="evidence" value="ECO:0007669"/>
    <property type="project" value="UniProtKB-UniRule"/>
</dbReference>
<evidence type="ECO:0000256" key="6">
    <source>
        <dbReference type="ARBA" id="ARBA00022824"/>
    </source>
</evidence>
<dbReference type="STRING" id="66420.A0A194Q492"/>
<keyword evidence="17" id="KW-1185">Reference proteome</keyword>
<evidence type="ECO:0000256" key="3">
    <source>
        <dbReference type="ARBA" id="ARBA00022617"/>
    </source>
</evidence>
<dbReference type="AlphaFoldDB" id="A0A194Q492"/>
<dbReference type="Gene3D" id="3.10.120.10">
    <property type="entry name" value="Cytochrome b5-like heme/steroid binding domain"/>
    <property type="match status" value="1"/>
</dbReference>
<keyword evidence="7" id="KW-0492">Microsome</keyword>
<evidence type="ECO:0000256" key="10">
    <source>
        <dbReference type="ARBA" id="ARBA00023136"/>
    </source>
</evidence>
<keyword evidence="10 14" id="KW-0472">Membrane</keyword>
<comment type="subcellular location">
    <subcellularLocation>
        <location evidence="1">Endoplasmic reticulum membrane</location>
        <topology evidence="1">Single-pass membrane protein</topology>
        <orientation evidence="1">Cytoplasmic side</orientation>
    </subcellularLocation>
    <subcellularLocation>
        <location evidence="11">Microsome membrane</location>
        <topology evidence="11">Single-pass membrane protein</topology>
        <orientation evidence="11">Cytoplasmic side</orientation>
    </subcellularLocation>
</comment>
<comment type="similarity">
    <text evidence="12 14">Belongs to the cytochrome b5 family.</text>
</comment>
<dbReference type="PROSITE" id="PS50255">
    <property type="entry name" value="CYTOCHROME_B5_2"/>
    <property type="match status" value="1"/>
</dbReference>
<evidence type="ECO:0000256" key="12">
    <source>
        <dbReference type="ARBA" id="ARBA00038168"/>
    </source>
</evidence>
<keyword evidence="5 14" id="KW-0479">Metal-binding</keyword>
<keyword evidence="4 14" id="KW-0812">Transmembrane</keyword>
<dbReference type="Pfam" id="PF00173">
    <property type="entry name" value="Cyt-b5"/>
    <property type="match status" value="1"/>
</dbReference>